<comment type="catalytic activity">
    <reaction evidence="12">
        <text>4 Fe(2+) + O2 + 4 H(+) = 4 Fe(3+) + 2 H2O</text>
        <dbReference type="Rhea" id="RHEA:11148"/>
        <dbReference type="ChEBI" id="CHEBI:15377"/>
        <dbReference type="ChEBI" id="CHEBI:15378"/>
        <dbReference type="ChEBI" id="CHEBI:15379"/>
        <dbReference type="ChEBI" id="CHEBI:29033"/>
        <dbReference type="ChEBI" id="CHEBI:29034"/>
        <dbReference type="EC" id="1.16.3.1"/>
    </reaction>
</comment>
<evidence type="ECO:0000259" key="13">
    <source>
        <dbReference type="PROSITE" id="PS50206"/>
    </source>
</evidence>
<evidence type="ECO:0000256" key="8">
    <source>
        <dbReference type="ARBA" id="ARBA00023002"/>
    </source>
</evidence>
<dbReference type="Pfam" id="PF00581">
    <property type="entry name" value="Rhodanese"/>
    <property type="match status" value="1"/>
</dbReference>
<keyword evidence="8" id="KW-0560">Oxidoreductase</keyword>
<dbReference type="GO" id="GO:0051537">
    <property type="term" value="F:2 iron, 2 sulfur cluster binding"/>
    <property type="evidence" value="ECO:0007669"/>
    <property type="project" value="TreeGrafter"/>
</dbReference>
<dbReference type="Gene3D" id="3.40.250.10">
    <property type="entry name" value="Rhodanese-like domain"/>
    <property type="match status" value="1"/>
</dbReference>
<dbReference type="EMBL" id="JANBPK010000919">
    <property type="protein sequence ID" value="KAJ2928866.1"/>
    <property type="molecule type" value="Genomic_DNA"/>
</dbReference>
<dbReference type="AlphaFoldDB" id="A0A9W8MFM7"/>
<dbReference type="InterPro" id="IPR001763">
    <property type="entry name" value="Rhodanese-like_dom"/>
</dbReference>
<evidence type="ECO:0000256" key="9">
    <source>
        <dbReference type="ARBA" id="ARBA00023004"/>
    </source>
</evidence>
<evidence type="ECO:0000256" key="7">
    <source>
        <dbReference type="ARBA" id="ARBA00022946"/>
    </source>
</evidence>
<dbReference type="SUPFAM" id="SSF52821">
    <property type="entry name" value="Rhodanese/Cell cycle control phosphatase"/>
    <property type="match status" value="1"/>
</dbReference>
<dbReference type="PRINTS" id="PR00904">
    <property type="entry name" value="FRATAXIN"/>
</dbReference>
<dbReference type="PROSITE" id="PS50206">
    <property type="entry name" value="RHODANESE_3"/>
    <property type="match status" value="1"/>
</dbReference>
<dbReference type="PANTHER" id="PTHR16821:SF2">
    <property type="entry name" value="FRATAXIN, MITOCHONDRIAL"/>
    <property type="match status" value="1"/>
</dbReference>
<dbReference type="GO" id="GO:0008198">
    <property type="term" value="F:ferrous iron binding"/>
    <property type="evidence" value="ECO:0007669"/>
    <property type="project" value="TreeGrafter"/>
</dbReference>
<sequence length="282" mass="31868">MLRTAILRAARTTPQRAARIAVSYRPAVPVFVRYNSTTPPKTPEELAKKAALKERDAIQRDWDAKIISYEELLPKTQSPTPDTFLIDVREPDEVALGMIPSAVNVPLSILPESLHLSAEPFKEKFNFDKPRHDQEVIFYCRSGKRSTTASDVAKRNGYKNQLSVDRYNALSDTTMDSLLESLEVLLDDIANPEYEVEYHSGVLTLDLGQHGTYVINKQPPNKQIWLSSPLSGPKRYDYSEDQDDWIYSRDQCALGQLLNEELTNALAQKVDLQLSNVSSKVE</sequence>
<dbReference type="InterPro" id="IPR036524">
    <property type="entry name" value="Frataxin/CyaY_sf"/>
</dbReference>
<dbReference type="InterPro" id="IPR017789">
    <property type="entry name" value="Frataxin"/>
</dbReference>
<dbReference type="PROSITE" id="PS50810">
    <property type="entry name" value="FRATAXIN_2"/>
    <property type="match status" value="1"/>
</dbReference>
<comment type="similarity">
    <text evidence="2">Belongs to the frataxin family.</text>
</comment>
<dbReference type="OrthoDB" id="566238at2759"/>
<dbReference type="GO" id="GO:0034986">
    <property type="term" value="F:iron chaperone activity"/>
    <property type="evidence" value="ECO:0007669"/>
    <property type="project" value="TreeGrafter"/>
</dbReference>
<evidence type="ECO:0000313" key="15">
    <source>
        <dbReference type="Proteomes" id="UP001140091"/>
    </source>
</evidence>
<keyword evidence="15" id="KW-1185">Reference proteome</keyword>
<dbReference type="PROSITE" id="PS01344">
    <property type="entry name" value="FRATAXIN_1"/>
    <property type="match status" value="1"/>
</dbReference>
<dbReference type="NCBIfam" id="TIGR03421">
    <property type="entry name" value="FeS_CyaY"/>
    <property type="match status" value="1"/>
</dbReference>
<comment type="caution">
    <text evidence="14">The sequence shown here is derived from an EMBL/GenBank/DDBJ whole genome shotgun (WGS) entry which is preliminary data.</text>
</comment>
<keyword evidence="10" id="KW-0406">Ion transport</keyword>
<dbReference type="PANTHER" id="PTHR16821">
    <property type="entry name" value="FRATAXIN"/>
    <property type="match status" value="1"/>
</dbReference>
<feature type="non-terminal residue" evidence="14">
    <location>
        <position position="1"/>
    </location>
</feature>
<dbReference type="Pfam" id="PF01491">
    <property type="entry name" value="Frataxin_Cyay"/>
    <property type="match status" value="1"/>
</dbReference>
<evidence type="ECO:0000256" key="2">
    <source>
        <dbReference type="ARBA" id="ARBA00008183"/>
    </source>
</evidence>
<comment type="subcellular location">
    <subcellularLocation>
        <location evidence="1">Mitochondrion</location>
    </subcellularLocation>
</comment>
<feature type="domain" description="Rhodanese" evidence="13">
    <location>
        <begin position="79"/>
        <end position="160"/>
    </location>
</feature>
<dbReference type="NCBIfam" id="TIGR03422">
    <property type="entry name" value="mito_frataxin"/>
    <property type="match status" value="1"/>
</dbReference>
<evidence type="ECO:0000256" key="3">
    <source>
        <dbReference type="ARBA" id="ARBA00013107"/>
    </source>
</evidence>
<keyword evidence="9" id="KW-0408">Iron</keyword>
<dbReference type="GO" id="GO:0016226">
    <property type="term" value="P:iron-sulfur cluster assembly"/>
    <property type="evidence" value="ECO:0007669"/>
    <property type="project" value="InterPro"/>
</dbReference>
<dbReference type="SUPFAM" id="SSF55387">
    <property type="entry name" value="Frataxin/Nqo15-like"/>
    <property type="match status" value="1"/>
</dbReference>
<evidence type="ECO:0000313" key="14">
    <source>
        <dbReference type="EMBL" id="KAJ2928866.1"/>
    </source>
</evidence>
<dbReference type="SMART" id="SM00450">
    <property type="entry name" value="RHOD"/>
    <property type="match status" value="1"/>
</dbReference>
<evidence type="ECO:0000256" key="5">
    <source>
        <dbReference type="ARBA" id="ARBA00022448"/>
    </source>
</evidence>
<evidence type="ECO:0000256" key="1">
    <source>
        <dbReference type="ARBA" id="ARBA00004173"/>
    </source>
</evidence>
<dbReference type="GO" id="GO:0008199">
    <property type="term" value="F:ferric iron binding"/>
    <property type="evidence" value="ECO:0007669"/>
    <property type="project" value="InterPro"/>
</dbReference>
<keyword evidence="11" id="KW-0496">Mitochondrion</keyword>
<keyword evidence="6" id="KW-0410">Iron transport</keyword>
<dbReference type="Gene3D" id="3.30.920.10">
    <property type="entry name" value="Frataxin/CyaY"/>
    <property type="match status" value="1"/>
</dbReference>
<keyword evidence="5" id="KW-0813">Transport</keyword>
<dbReference type="InterPro" id="IPR020895">
    <property type="entry name" value="Frataxin_CS"/>
</dbReference>
<evidence type="ECO:0000256" key="10">
    <source>
        <dbReference type="ARBA" id="ARBA00023065"/>
    </source>
</evidence>
<keyword evidence="4" id="KW-0409">Iron storage</keyword>
<dbReference type="InterPro" id="IPR036873">
    <property type="entry name" value="Rhodanese-like_dom_sf"/>
</dbReference>
<dbReference type="GO" id="GO:0005739">
    <property type="term" value="C:mitochondrion"/>
    <property type="evidence" value="ECO:0007669"/>
    <property type="project" value="UniProtKB-SubCell"/>
</dbReference>
<reference evidence="14" key="1">
    <citation type="submission" date="2022-06" db="EMBL/GenBank/DDBJ databases">
        <title>Genome Sequence of Candolleomyces eurysporus.</title>
        <authorList>
            <person name="Buettner E."/>
        </authorList>
    </citation>
    <scope>NUCLEOTIDE SEQUENCE</scope>
    <source>
        <strain evidence="14">VTCC 930004</strain>
    </source>
</reference>
<dbReference type="GO" id="GO:0006879">
    <property type="term" value="P:intracellular iron ion homeostasis"/>
    <property type="evidence" value="ECO:0007669"/>
    <property type="project" value="UniProtKB-KW"/>
</dbReference>
<dbReference type="Proteomes" id="UP001140091">
    <property type="component" value="Unassembled WGS sequence"/>
</dbReference>
<proteinExistence type="inferred from homology"/>
<evidence type="ECO:0000256" key="4">
    <source>
        <dbReference type="ARBA" id="ARBA00022434"/>
    </source>
</evidence>
<protein>
    <recommendedName>
        <fullName evidence="3">ferroxidase</fullName>
        <ecNumber evidence="3">1.16.3.1</ecNumber>
    </recommendedName>
</protein>
<evidence type="ECO:0000256" key="12">
    <source>
        <dbReference type="ARBA" id="ARBA00047990"/>
    </source>
</evidence>
<dbReference type="InterPro" id="IPR002908">
    <property type="entry name" value="Frataxin/CyaY"/>
</dbReference>
<gene>
    <name evidence="14" type="ORF">H1R20_g8227</name>
</gene>
<evidence type="ECO:0000256" key="11">
    <source>
        <dbReference type="ARBA" id="ARBA00023128"/>
    </source>
</evidence>
<keyword evidence="7" id="KW-0809">Transit peptide</keyword>
<name>A0A9W8MFM7_9AGAR</name>
<accession>A0A9W8MFM7</accession>
<organism evidence="14 15">
    <name type="scientific">Candolleomyces eurysporus</name>
    <dbReference type="NCBI Taxonomy" id="2828524"/>
    <lineage>
        <taxon>Eukaryota</taxon>
        <taxon>Fungi</taxon>
        <taxon>Dikarya</taxon>
        <taxon>Basidiomycota</taxon>
        <taxon>Agaricomycotina</taxon>
        <taxon>Agaricomycetes</taxon>
        <taxon>Agaricomycetidae</taxon>
        <taxon>Agaricales</taxon>
        <taxon>Agaricineae</taxon>
        <taxon>Psathyrellaceae</taxon>
        <taxon>Candolleomyces</taxon>
    </lineage>
</organism>
<dbReference type="SMART" id="SM01219">
    <property type="entry name" value="Frataxin_Cyay"/>
    <property type="match status" value="1"/>
</dbReference>
<dbReference type="GO" id="GO:0006826">
    <property type="term" value="P:iron ion transport"/>
    <property type="evidence" value="ECO:0007669"/>
    <property type="project" value="UniProtKB-KW"/>
</dbReference>
<dbReference type="EC" id="1.16.3.1" evidence="3"/>
<dbReference type="GO" id="GO:0004322">
    <property type="term" value="F:ferroxidase activity"/>
    <property type="evidence" value="ECO:0007669"/>
    <property type="project" value="UniProtKB-EC"/>
</dbReference>
<evidence type="ECO:0000256" key="6">
    <source>
        <dbReference type="ARBA" id="ARBA00022496"/>
    </source>
</evidence>